<dbReference type="InterPro" id="IPR016181">
    <property type="entry name" value="Acyl_CoA_acyltransferase"/>
</dbReference>
<evidence type="ECO:0000256" key="2">
    <source>
        <dbReference type="ARBA" id="ARBA00023315"/>
    </source>
</evidence>
<accession>Q24W74</accession>
<evidence type="ECO:0000313" key="5">
    <source>
        <dbReference type="Proteomes" id="UP000001946"/>
    </source>
</evidence>
<proteinExistence type="predicted"/>
<organism evidence="4 5">
    <name type="scientific">Desulfitobacterium hafniense (strain Y51)</name>
    <dbReference type="NCBI Taxonomy" id="138119"/>
    <lineage>
        <taxon>Bacteria</taxon>
        <taxon>Bacillati</taxon>
        <taxon>Bacillota</taxon>
        <taxon>Clostridia</taxon>
        <taxon>Eubacteriales</taxon>
        <taxon>Desulfitobacteriaceae</taxon>
        <taxon>Desulfitobacterium</taxon>
    </lineage>
</organism>
<evidence type="ECO:0000313" key="4">
    <source>
        <dbReference type="EMBL" id="BAE83718.1"/>
    </source>
</evidence>
<dbReference type="PANTHER" id="PTHR43626:SF4">
    <property type="entry name" value="GCN5-RELATED N-ACETYLTRANSFERASE 2, CHLOROPLASTIC"/>
    <property type="match status" value="1"/>
</dbReference>
<dbReference type="PANTHER" id="PTHR43626">
    <property type="entry name" value="ACYL-COA N-ACYLTRANSFERASE"/>
    <property type="match status" value="1"/>
</dbReference>
<dbReference type="STRING" id="138119.DSY1929"/>
<dbReference type="GO" id="GO:0005737">
    <property type="term" value="C:cytoplasm"/>
    <property type="evidence" value="ECO:0007669"/>
    <property type="project" value="TreeGrafter"/>
</dbReference>
<dbReference type="InterPro" id="IPR045039">
    <property type="entry name" value="NSI-like"/>
</dbReference>
<dbReference type="InterPro" id="IPR000182">
    <property type="entry name" value="GNAT_dom"/>
</dbReference>
<evidence type="ECO:0000256" key="1">
    <source>
        <dbReference type="ARBA" id="ARBA00022679"/>
    </source>
</evidence>
<reference evidence="4 5" key="1">
    <citation type="journal article" date="2006" name="J. Bacteriol.">
        <title>Complete genome sequence of the dehalorespiring bacterium Desulfitobacterium hafniense Y51 and comparison with Dehalococcoides ethenogenes 195.</title>
        <authorList>
            <person name="Nonaka H."/>
            <person name="Keresztes G."/>
            <person name="Shinoda Y."/>
            <person name="Ikenaga Y."/>
            <person name="Abe M."/>
            <person name="Naito K."/>
            <person name="Inatomi K."/>
            <person name="Furukawa K."/>
            <person name="Inui M."/>
            <person name="Yukawa H."/>
        </authorList>
    </citation>
    <scope>NUCLEOTIDE SEQUENCE [LARGE SCALE GENOMIC DNA]</scope>
    <source>
        <strain evidence="4 5">Y51</strain>
    </source>
</reference>
<dbReference type="CDD" id="cd04301">
    <property type="entry name" value="NAT_SF"/>
    <property type="match status" value="1"/>
</dbReference>
<name>Q24W74_DESHY</name>
<dbReference type="Pfam" id="PF00583">
    <property type="entry name" value="Acetyltransf_1"/>
    <property type="match status" value="1"/>
</dbReference>
<protein>
    <recommendedName>
        <fullName evidence="3">N-acetyltransferase domain-containing protein</fullName>
    </recommendedName>
</protein>
<feature type="domain" description="N-acetyltransferase" evidence="3">
    <location>
        <begin position="13"/>
        <end position="154"/>
    </location>
</feature>
<dbReference type="Proteomes" id="UP000001946">
    <property type="component" value="Chromosome"/>
</dbReference>
<dbReference type="HOGENOM" id="CLU_119519_0_0_9"/>
<dbReference type="PROSITE" id="PS51186">
    <property type="entry name" value="GNAT"/>
    <property type="match status" value="1"/>
</dbReference>
<dbReference type="GO" id="GO:0008080">
    <property type="term" value="F:N-acetyltransferase activity"/>
    <property type="evidence" value="ECO:0007669"/>
    <property type="project" value="InterPro"/>
</dbReference>
<dbReference type="AlphaFoldDB" id="Q24W74"/>
<dbReference type="NCBIfam" id="NF005840">
    <property type="entry name" value="PRK07757.1"/>
    <property type="match status" value="1"/>
</dbReference>
<dbReference type="eggNOG" id="COG1246">
    <property type="taxonomic scope" value="Bacteria"/>
</dbReference>
<gene>
    <name evidence="4" type="ordered locus">DSY1929</name>
</gene>
<keyword evidence="1" id="KW-0808">Transferase</keyword>
<dbReference type="EMBL" id="AP008230">
    <property type="protein sequence ID" value="BAE83718.1"/>
    <property type="molecule type" value="Genomic_DNA"/>
</dbReference>
<keyword evidence="2" id="KW-0012">Acyltransferase</keyword>
<sequence>MYNYTNCMEEHVMNLRRAKLPDVEAMMSLVNHFADQGLMLPRSRNSLYEGLREFLVVEEQDRIIGIGALHIIWDDLAEIRTLAVLEEYQGQGVGRSLVNALLADARTILCPRVFTLTYQPGFFERCGFIMINKEDMPHKVWKDCIHCVKFPNCDENAMMLNL</sequence>
<dbReference type="KEGG" id="dsy:DSY1929"/>
<evidence type="ECO:0000259" key="3">
    <source>
        <dbReference type="PROSITE" id="PS51186"/>
    </source>
</evidence>
<dbReference type="SUPFAM" id="SSF55729">
    <property type="entry name" value="Acyl-CoA N-acyltransferases (Nat)"/>
    <property type="match status" value="1"/>
</dbReference>
<keyword evidence="5" id="KW-1185">Reference proteome</keyword>
<dbReference type="Gene3D" id="3.40.630.30">
    <property type="match status" value="1"/>
</dbReference>